<evidence type="ECO:0000313" key="6">
    <source>
        <dbReference type="EMBL" id="GLJ77192.1"/>
    </source>
</evidence>
<proteinExistence type="predicted"/>
<dbReference type="PROSITE" id="PS01081">
    <property type="entry name" value="HTH_TETR_1"/>
    <property type="match status" value="1"/>
</dbReference>
<dbReference type="Gene3D" id="1.10.10.60">
    <property type="entry name" value="Homeodomain-like"/>
    <property type="match status" value="1"/>
</dbReference>
<dbReference type="InterPro" id="IPR009057">
    <property type="entry name" value="Homeodomain-like_sf"/>
</dbReference>
<dbReference type="PANTHER" id="PTHR30055:SF238">
    <property type="entry name" value="MYCOFACTOCIN BIOSYNTHESIS TRANSCRIPTIONAL REGULATOR MFTR-RELATED"/>
    <property type="match status" value="1"/>
</dbReference>
<keyword evidence="1" id="KW-0805">Transcription regulation</keyword>
<dbReference type="Proteomes" id="UP001142372">
    <property type="component" value="Unassembled WGS sequence"/>
</dbReference>
<evidence type="ECO:0000256" key="1">
    <source>
        <dbReference type="ARBA" id="ARBA00023015"/>
    </source>
</evidence>
<comment type="caution">
    <text evidence="6">The sequence shown here is derived from an EMBL/GenBank/DDBJ whole genome shotgun (WGS) entry which is preliminary data.</text>
</comment>
<keyword evidence="2 4" id="KW-0238">DNA-binding</keyword>
<dbReference type="InterPro" id="IPR050109">
    <property type="entry name" value="HTH-type_TetR-like_transc_reg"/>
</dbReference>
<dbReference type="InterPro" id="IPR023772">
    <property type="entry name" value="DNA-bd_HTH_TetR-type_CS"/>
</dbReference>
<accession>A0A9W6M0X5</accession>
<dbReference type="GO" id="GO:0000976">
    <property type="term" value="F:transcription cis-regulatory region binding"/>
    <property type="evidence" value="ECO:0007669"/>
    <property type="project" value="TreeGrafter"/>
</dbReference>
<keyword evidence="3" id="KW-0804">Transcription</keyword>
<evidence type="ECO:0000259" key="5">
    <source>
        <dbReference type="PROSITE" id="PS50977"/>
    </source>
</evidence>
<keyword evidence="7" id="KW-1185">Reference proteome</keyword>
<evidence type="ECO:0000256" key="4">
    <source>
        <dbReference type="PROSITE-ProRule" id="PRU00335"/>
    </source>
</evidence>
<dbReference type="AlphaFoldDB" id="A0A9W6M0X5"/>
<organism evidence="6 7">
    <name type="scientific">Leifsonia poae</name>
    <dbReference type="NCBI Taxonomy" id="110933"/>
    <lineage>
        <taxon>Bacteria</taxon>
        <taxon>Bacillati</taxon>
        <taxon>Actinomycetota</taxon>
        <taxon>Actinomycetes</taxon>
        <taxon>Micrococcales</taxon>
        <taxon>Microbacteriaceae</taxon>
        <taxon>Leifsonia</taxon>
    </lineage>
</organism>
<feature type="DNA-binding region" description="H-T-H motif" evidence="4">
    <location>
        <begin position="33"/>
        <end position="52"/>
    </location>
</feature>
<protein>
    <submittedName>
        <fullName evidence="6">TetR family transcriptional regulator</fullName>
    </submittedName>
</protein>
<dbReference type="GO" id="GO:0003700">
    <property type="term" value="F:DNA-binding transcription factor activity"/>
    <property type="evidence" value="ECO:0007669"/>
    <property type="project" value="TreeGrafter"/>
</dbReference>
<evidence type="ECO:0000313" key="7">
    <source>
        <dbReference type="Proteomes" id="UP001142372"/>
    </source>
</evidence>
<dbReference type="PRINTS" id="PR00455">
    <property type="entry name" value="HTHTETR"/>
</dbReference>
<evidence type="ECO:0000256" key="3">
    <source>
        <dbReference type="ARBA" id="ARBA00023163"/>
    </source>
</evidence>
<gene>
    <name evidence="6" type="ORF">GCM10017584_27660</name>
</gene>
<evidence type="ECO:0000256" key="2">
    <source>
        <dbReference type="ARBA" id="ARBA00023125"/>
    </source>
</evidence>
<dbReference type="Pfam" id="PF17754">
    <property type="entry name" value="TetR_C_14"/>
    <property type="match status" value="1"/>
</dbReference>
<dbReference type="PANTHER" id="PTHR30055">
    <property type="entry name" value="HTH-TYPE TRANSCRIPTIONAL REGULATOR RUTR"/>
    <property type="match status" value="1"/>
</dbReference>
<reference evidence="6" key="2">
    <citation type="submission" date="2023-01" db="EMBL/GenBank/DDBJ databases">
        <authorList>
            <person name="Sun Q."/>
            <person name="Evtushenko L."/>
        </authorList>
    </citation>
    <scope>NUCLEOTIDE SEQUENCE</scope>
    <source>
        <strain evidence="6">VKM Ac-1401</strain>
    </source>
</reference>
<dbReference type="Pfam" id="PF00440">
    <property type="entry name" value="TetR_N"/>
    <property type="match status" value="1"/>
</dbReference>
<dbReference type="Gene3D" id="1.10.357.10">
    <property type="entry name" value="Tetracycline Repressor, domain 2"/>
    <property type="match status" value="1"/>
</dbReference>
<dbReference type="EMBL" id="BSEN01000013">
    <property type="protein sequence ID" value="GLJ77192.1"/>
    <property type="molecule type" value="Genomic_DNA"/>
</dbReference>
<name>A0A9W6M0X5_9MICO</name>
<dbReference type="PROSITE" id="PS50977">
    <property type="entry name" value="HTH_TETR_2"/>
    <property type="match status" value="1"/>
</dbReference>
<sequence length="204" mass="21593">MPTLRERKRERTRAAIVAAGTDLFARVGYDETTVADIAAAADIGTRTFFSYFASKEELLFPASDARVSAALRAIDARRPVDRPVDVLLQSLLDVRASDDDDLVGGLAGLRMSLMRTVPAVRGRSLQVQLDAQRTIAQHLAQAFPELGDVDANAIVGAFIGAVTGALGVLLAGPADALDASGAALTRDELFARVHGSVRQALAPR</sequence>
<dbReference type="InterPro" id="IPR001647">
    <property type="entry name" value="HTH_TetR"/>
</dbReference>
<feature type="domain" description="HTH tetR-type" evidence="5">
    <location>
        <begin position="10"/>
        <end position="70"/>
    </location>
</feature>
<dbReference type="SUPFAM" id="SSF46689">
    <property type="entry name" value="Homeodomain-like"/>
    <property type="match status" value="1"/>
</dbReference>
<reference evidence="6" key="1">
    <citation type="journal article" date="2014" name="Int. J. Syst. Evol. Microbiol.">
        <title>Complete genome sequence of Corynebacterium casei LMG S-19264T (=DSM 44701T), isolated from a smear-ripened cheese.</title>
        <authorList>
            <consortium name="US DOE Joint Genome Institute (JGI-PGF)"/>
            <person name="Walter F."/>
            <person name="Albersmeier A."/>
            <person name="Kalinowski J."/>
            <person name="Ruckert C."/>
        </authorList>
    </citation>
    <scope>NUCLEOTIDE SEQUENCE</scope>
    <source>
        <strain evidence="6">VKM Ac-1401</strain>
    </source>
</reference>
<dbReference type="InterPro" id="IPR041347">
    <property type="entry name" value="MftR_C"/>
</dbReference>